<proteinExistence type="predicted"/>
<sequence>MAQFGGSTELSLVESFVSRHLVRRALQHHSLPSTQVAANVGDEVERVMRELVGVIARLAVGNARQRSTSGLPFPVSISEEDVWQAVHRLGLDDHLALPSPIPLTRGSTFS</sequence>
<organism evidence="1 2">
    <name type="scientific">Acanthamoeba castellanii (strain ATCC 30010 / Neff)</name>
    <dbReference type="NCBI Taxonomy" id="1257118"/>
    <lineage>
        <taxon>Eukaryota</taxon>
        <taxon>Amoebozoa</taxon>
        <taxon>Discosea</taxon>
        <taxon>Longamoebia</taxon>
        <taxon>Centramoebida</taxon>
        <taxon>Acanthamoebidae</taxon>
        <taxon>Acanthamoeba</taxon>
    </lineage>
</organism>
<protein>
    <submittedName>
        <fullName evidence="1">Uncharacterized protein</fullName>
    </submittedName>
</protein>
<evidence type="ECO:0000313" key="2">
    <source>
        <dbReference type="Proteomes" id="UP000011083"/>
    </source>
</evidence>
<dbReference type="EMBL" id="KB007925">
    <property type="protein sequence ID" value="ELR20265.1"/>
    <property type="molecule type" value="Genomic_DNA"/>
</dbReference>
<dbReference type="RefSeq" id="XP_004342375.1">
    <property type="nucleotide sequence ID" value="XM_004342326.1"/>
</dbReference>
<reference evidence="1 2" key="1">
    <citation type="journal article" date="2013" name="Genome Biol.">
        <title>Genome of Acanthamoeba castellanii highlights extensive lateral gene transfer and early evolution of tyrosine kinase signaling.</title>
        <authorList>
            <person name="Clarke M."/>
            <person name="Lohan A.J."/>
            <person name="Liu B."/>
            <person name="Lagkouvardos I."/>
            <person name="Roy S."/>
            <person name="Zafar N."/>
            <person name="Bertelli C."/>
            <person name="Schilde C."/>
            <person name="Kianianmomeni A."/>
            <person name="Burglin T.R."/>
            <person name="Frech C."/>
            <person name="Turcotte B."/>
            <person name="Kopec K.O."/>
            <person name="Synnott J.M."/>
            <person name="Choo C."/>
            <person name="Paponov I."/>
            <person name="Finkler A."/>
            <person name="Soon Heng Tan C."/>
            <person name="Hutchins A.P."/>
            <person name="Weinmeier T."/>
            <person name="Rattei T."/>
            <person name="Chu J.S."/>
            <person name="Gimenez G."/>
            <person name="Irimia M."/>
            <person name="Rigden D.J."/>
            <person name="Fitzpatrick D.A."/>
            <person name="Lorenzo-Morales J."/>
            <person name="Bateman A."/>
            <person name="Chiu C.H."/>
            <person name="Tang P."/>
            <person name="Hegemann P."/>
            <person name="Fromm H."/>
            <person name="Raoult D."/>
            <person name="Greub G."/>
            <person name="Miranda-Saavedra D."/>
            <person name="Chen N."/>
            <person name="Nash P."/>
            <person name="Ginger M.L."/>
            <person name="Horn M."/>
            <person name="Schaap P."/>
            <person name="Caler L."/>
            <person name="Loftus B."/>
        </authorList>
    </citation>
    <scope>NUCLEOTIDE SEQUENCE [LARGE SCALE GENOMIC DNA]</scope>
    <source>
        <strain evidence="1 2">Neff</strain>
    </source>
</reference>
<dbReference type="KEGG" id="acan:ACA1_012960"/>
<keyword evidence="2" id="KW-1185">Reference proteome</keyword>
<gene>
    <name evidence="1" type="ORF">ACA1_012960</name>
</gene>
<evidence type="ECO:0000313" key="1">
    <source>
        <dbReference type="EMBL" id="ELR20265.1"/>
    </source>
</evidence>
<accession>L8H509</accession>
<dbReference type="Proteomes" id="UP000011083">
    <property type="component" value="Unassembled WGS sequence"/>
</dbReference>
<dbReference type="AlphaFoldDB" id="L8H509"/>
<feature type="non-terminal residue" evidence="1">
    <location>
        <position position="1"/>
    </location>
</feature>
<dbReference type="VEuPathDB" id="AmoebaDB:ACA1_012960"/>
<name>L8H509_ACACF</name>
<dbReference type="GeneID" id="14921115"/>